<evidence type="ECO:0000313" key="3">
    <source>
        <dbReference type="Proteomes" id="UP000035503"/>
    </source>
</evidence>
<evidence type="ECO:0000313" key="2">
    <source>
        <dbReference type="EMBL" id="AKK20388.1"/>
    </source>
</evidence>
<organism evidence="2 3">
    <name type="scientific">Candidatus Liberibacter africanus PTSAPSY</name>
    <dbReference type="NCBI Taxonomy" id="1277257"/>
    <lineage>
        <taxon>Bacteria</taxon>
        <taxon>Pseudomonadati</taxon>
        <taxon>Pseudomonadota</taxon>
        <taxon>Alphaproteobacteria</taxon>
        <taxon>Hyphomicrobiales</taxon>
        <taxon>Rhizobiaceae</taxon>
        <taxon>Liberibacter</taxon>
    </lineage>
</organism>
<dbReference type="OrthoDB" id="7847400at2"/>
<sequence length="175" mass="19768">MLKILFSGIWISIVTLISFYMLFIRSIDTNTGNDASAVINKNDMITGELVSIPVVSNGVIQAYFFIKLSFIVKSSQQRLYLKAISTDYLYTLLAGSPFGDLVQIKAFGFDNLRQKIKEDLNLKLGSPLILDVLIDKLHYLSIVDIRLNCWHLDSKALDLITHKGSLIEKNKENLK</sequence>
<gene>
    <name evidence="2" type="ORF">G293_03810</name>
</gene>
<accession>A0A0G3I7B8</accession>
<dbReference type="STRING" id="1277257.G293_03810"/>
<dbReference type="Proteomes" id="UP000035503">
    <property type="component" value="Chromosome"/>
</dbReference>
<dbReference type="RefSeq" id="WP_047264380.1">
    <property type="nucleotide sequence ID" value="NZ_CP004021.1"/>
</dbReference>
<keyword evidence="1" id="KW-0812">Transmembrane</keyword>
<dbReference type="KEGG" id="lau:G293_03810"/>
<keyword evidence="3" id="KW-1185">Reference proteome</keyword>
<feature type="transmembrane region" description="Helical" evidence="1">
    <location>
        <begin position="5"/>
        <end position="24"/>
    </location>
</feature>
<dbReference type="PATRIC" id="fig|1277257.4.peg.817"/>
<name>A0A0G3I7B8_LIBAF</name>
<protein>
    <submittedName>
        <fullName evidence="2">Uncharacterized protein</fullName>
    </submittedName>
</protein>
<dbReference type="AlphaFoldDB" id="A0A0G3I7B8"/>
<proteinExistence type="predicted"/>
<reference evidence="2 3" key="1">
    <citation type="journal article" date="2015" name="Genome Announc.">
        <title>Complete Genome Sequence of 'Candidatus Liberibacter africanus,' a Bacterium Associated with Citrus Huanglongbing.</title>
        <authorList>
            <person name="Lin H."/>
            <person name="Pietersen G."/>
            <person name="Han C."/>
            <person name="Read D.A."/>
            <person name="Lou B."/>
            <person name="Gupta G."/>
            <person name="Civerolo E.L."/>
        </authorList>
    </citation>
    <scope>NUCLEOTIDE SEQUENCE [LARGE SCALE GENOMIC DNA]</scope>
    <source>
        <strain evidence="2 3">PTSAPSY</strain>
    </source>
</reference>
<keyword evidence="1" id="KW-0472">Membrane</keyword>
<feature type="transmembrane region" description="Helical" evidence="1">
    <location>
        <begin position="44"/>
        <end position="66"/>
    </location>
</feature>
<evidence type="ECO:0000256" key="1">
    <source>
        <dbReference type="SAM" id="Phobius"/>
    </source>
</evidence>
<keyword evidence="1" id="KW-1133">Transmembrane helix</keyword>
<dbReference type="EMBL" id="CP004021">
    <property type="protein sequence ID" value="AKK20388.1"/>
    <property type="molecule type" value="Genomic_DNA"/>
</dbReference>